<accession>A0ABM4TYJ5</accession>
<sequence>MLNPESTTTKLRVVFNASSPSNNGVSLNDILHAGPVLQSDITIQILKWRYFRYVCSVDIEKMYRHVWVDPKHSPFQRILFRNSEGHIRDFELHTVTFGVNCAPFLVIRVRQ</sequence>
<organism evidence="1 2">
    <name type="scientific">Drosophila suzukii</name>
    <name type="common">Spotted-wing drosophila fruit fly</name>
    <dbReference type="NCBI Taxonomy" id="28584"/>
    <lineage>
        <taxon>Eukaryota</taxon>
        <taxon>Metazoa</taxon>
        <taxon>Ecdysozoa</taxon>
        <taxon>Arthropoda</taxon>
        <taxon>Hexapoda</taxon>
        <taxon>Insecta</taxon>
        <taxon>Pterygota</taxon>
        <taxon>Neoptera</taxon>
        <taxon>Endopterygota</taxon>
        <taxon>Diptera</taxon>
        <taxon>Brachycera</taxon>
        <taxon>Muscomorpha</taxon>
        <taxon>Ephydroidea</taxon>
        <taxon>Drosophilidae</taxon>
        <taxon>Drosophila</taxon>
        <taxon>Sophophora</taxon>
    </lineage>
</organism>
<dbReference type="RefSeq" id="XP_070855048.1">
    <property type="nucleotide sequence ID" value="XM_070998947.1"/>
</dbReference>
<name>A0ABM4TYJ5_DROSZ</name>
<evidence type="ECO:0000313" key="1">
    <source>
        <dbReference type="Proteomes" id="UP001652628"/>
    </source>
</evidence>
<dbReference type="PANTHER" id="PTHR22955:SF77">
    <property type="entry name" value="ASPARTIC PUTATIVE DOMAIN-CONTAINING PROTEIN-RELATED"/>
    <property type="match status" value="1"/>
</dbReference>
<dbReference type="PANTHER" id="PTHR22955">
    <property type="entry name" value="RETROTRANSPOSON"/>
    <property type="match status" value="1"/>
</dbReference>
<dbReference type="Proteomes" id="UP001652628">
    <property type="component" value="Unplaced"/>
</dbReference>
<evidence type="ECO:0008006" key="3">
    <source>
        <dbReference type="Google" id="ProtNLM"/>
    </source>
</evidence>
<dbReference type="GeneID" id="139354709"/>
<gene>
    <name evidence="2" type="primary">LOC139354709</name>
</gene>
<dbReference type="SUPFAM" id="SSF56672">
    <property type="entry name" value="DNA/RNA polymerases"/>
    <property type="match status" value="1"/>
</dbReference>
<proteinExistence type="predicted"/>
<evidence type="ECO:0000313" key="2">
    <source>
        <dbReference type="RefSeq" id="XP_070855048.1"/>
    </source>
</evidence>
<reference evidence="2" key="1">
    <citation type="submission" date="2025-08" db="UniProtKB">
        <authorList>
            <consortium name="RefSeq"/>
        </authorList>
    </citation>
    <scope>IDENTIFICATION</scope>
</reference>
<keyword evidence="1" id="KW-1185">Reference proteome</keyword>
<protein>
    <recommendedName>
        <fullName evidence="3">Reverse transcriptase domain-containing protein</fullName>
    </recommendedName>
</protein>
<dbReference type="InterPro" id="IPR043502">
    <property type="entry name" value="DNA/RNA_pol_sf"/>
</dbReference>